<gene>
    <name evidence="3" type="ORF">FHS49_002704</name>
</gene>
<dbReference type="InterPro" id="IPR050266">
    <property type="entry name" value="AB_hydrolase_sf"/>
</dbReference>
<proteinExistence type="predicted"/>
<evidence type="ECO:0000256" key="1">
    <source>
        <dbReference type="SAM" id="SignalP"/>
    </source>
</evidence>
<dbReference type="InterPro" id="IPR029058">
    <property type="entry name" value="AB_hydrolase_fold"/>
</dbReference>
<dbReference type="PANTHER" id="PTHR43798">
    <property type="entry name" value="MONOACYLGLYCEROL LIPASE"/>
    <property type="match status" value="1"/>
</dbReference>
<keyword evidence="1" id="KW-0732">Signal</keyword>
<dbReference type="RefSeq" id="WP_184019325.1">
    <property type="nucleotide sequence ID" value="NZ_JACIJC010000004.1"/>
</dbReference>
<feature type="chain" id="PRO_5031012235" evidence="1">
    <location>
        <begin position="23"/>
        <end position="319"/>
    </location>
</feature>
<evidence type="ECO:0000313" key="3">
    <source>
        <dbReference type="EMBL" id="MBB5686680.1"/>
    </source>
</evidence>
<feature type="signal peptide" evidence="1">
    <location>
        <begin position="1"/>
        <end position="22"/>
    </location>
</feature>
<dbReference type="PANTHER" id="PTHR43798:SF33">
    <property type="entry name" value="HYDROLASE, PUTATIVE (AFU_ORTHOLOGUE AFUA_2G14860)-RELATED"/>
    <property type="match status" value="1"/>
</dbReference>
<evidence type="ECO:0000259" key="2">
    <source>
        <dbReference type="Pfam" id="PF00561"/>
    </source>
</evidence>
<sequence length="319" mass="34596">MQRWRMATAIAAMMLISPSSHAAPPESGTPYLSVAQLRGLYDDPAGHIAVIEGMEVYYKDEGKGPAILMVHGSRSSLRQWDDVAAKLTDRYRVIRYDIPAAGLSGTVTDAQAAAVQPTDIAEKLLAQLGVDHITFVGVSSGGTLGMYLAAKRPDLVDRLIMANTPADPVKTDHLKPTPSWAQALQRAADTKFEDQDYWKEYLTFFSGDGRRIGPAKIKAYYDLNRRNPEKHMIALVAKIGDGKAAKVAMAQVKAPTLLIWGGADPLLTPPAANALERYLTGTQVSKIFMPDVGHYPPLEAPERFAQIVAAYIEAATPAP</sequence>
<dbReference type="EMBL" id="JACIJC010000004">
    <property type="protein sequence ID" value="MBB5686680.1"/>
    <property type="molecule type" value="Genomic_DNA"/>
</dbReference>
<dbReference type="InterPro" id="IPR000073">
    <property type="entry name" value="AB_hydrolase_1"/>
</dbReference>
<name>A0A7W9AJA0_9SPHN</name>
<protein>
    <submittedName>
        <fullName evidence="3">Pimeloyl-ACP methyl ester carboxylesterase</fullName>
    </submittedName>
</protein>
<dbReference type="Gene3D" id="3.40.50.1820">
    <property type="entry name" value="alpha/beta hydrolase"/>
    <property type="match status" value="1"/>
</dbReference>
<dbReference type="Pfam" id="PF00561">
    <property type="entry name" value="Abhydrolase_1"/>
    <property type="match status" value="1"/>
</dbReference>
<reference evidence="3 4" key="1">
    <citation type="submission" date="2020-08" db="EMBL/GenBank/DDBJ databases">
        <title>Genomic Encyclopedia of Type Strains, Phase IV (KMG-IV): sequencing the most valuable type-strain genomes for metagenomic binning, comparative biology and taxonomic classification.</title>
        <authorList>
            <person name="Goeker M."/>
        </authorList>
    </citation>
    <scope>NUCLEOTIDE SEQUENCE [LARGE SCALE GENOMIC DNA]</scope>
    <source>
        <strain evidence="3 4">DSM 25079</strain>
    </source>
</reference>
<keyword evidence="4" id="KW-1185">Reference proteome</keyword>
<organism evidence="3 4">
    <name type="scientific">Sphingobium boeckii</name>
    <dbReference type="NCBI Taxonomy" id="1082345"/>
    <lineage>
        <taxon>Bacteria</taxon>
        <taxon>Pseudomonadati</taxon>
        <taxon>Pseudomonadota</taxon>
        <taxon>Alphaproteobacteria</taxon>
        <taxon>Sphingomonadales</taxon>
        <taxon>Sphingomonadaceae</taxon>
        <taxon>Sphingobium</taxon>
    </lineage>
</organism>
<dbReference type="AlphaFoldDB" id="A0A7W9AJA0"/>
<evidence type="ECO:0000313" key="4">
    <source>
        <dbReference type="Proteomes" id="UP000549617"/>
    </source>
</evidence>
<dbReference type="GO" id="GO:0016020">
    <property type="term" value="C:membrane"/>
    <property type="evidence" value="ECO:0007669"/>
    <property type="project" value="TreeGrafter"/>
</dbReference>
<accession>A0A7W9AJA0</accession>
<feature type="domain" description="AB hydrolase-1" evidence="2">
    <location>
        <begin position="65"/>
        <end position="301"/>
    </location>
</feature>
<comment type="caution">
    <text evidence="3">The sequence shown here is derived from an EMBL/GenBank/DDBJ whole genome shotgun (WGS) entry which is preliminary data.</text>
</comment>
<dbReference type="PRINTS" id="PR00111">
    <property type="entry name" value="ABHYDROLASE"/>
</dbReference>
<dbReference type="Proteomes" id="UP000549617">
    <property type="component" value="Unassembled WGS sequence"/>
</dbReference>
<dbReference type="SUPFAM" id="SSF53474">
    <property type="entry name" value="alpha/beta-Hydrolases"/>
    <property type="match status" value="1"/>
</dbReference>